<sequence>MRKIAVFTGSRAEYGLLYWVIKGISESKDAELQLMVGGMHLSPEFGKTVSQIDSDGFIIKDKIEFLLSSDSAVGISKSIGLAIISACEAFERNKPDILVILGDRFESMAIAQAAMVARIPIAHIHGGETTEGLIDEAVRHSITKMSHLHFAATESYCKRIIQLGENPEHVFNVGAPGIDNIKKLNLLDRSQLARSLDFNIELDNYMLITYHPVTLNKKGDRESLTNLFNELELHKDFKYIITYPNADTHSRGLIEVIEDFKKRHVDRVLLVKSLGQLRYLSSIKHSSVVIGNSSSGLIEVPSFNLPTINIGDRQKGRVAGETVIHCDSSQESIRKSLEIALSSEFRATCSKAINPYGEGRSSEKIVSQLLQVELEGLIWKKFYDINIE</sequence>
<feature type="domain" description="UDP-N-acetylglucosamine 2-epimerase" evidence="1">
    <location>
        <begin position="24"/>
        <end position="369"/>
    </location>
</feature>
<protein>
    <submittedName>
        <fullName evidence="2">UDP-N-acetylglucosamine 2-epimerase (Hydrolyzing)</fullName>
        <ecNumber evidence="2">3.2.1.183</ecNumber>
    </submittedName>
</protein>
<dbReference type="Pfam" id="PF02350">
    <property type="entry name" value="Epimerase_2"/>
    <property type="match status" value="1"/>
</dbReference>
<evidence type="ECO:0000313" key="2">
    <source>
        <dbReference type="EMBL" id="TXK80431.1"/>
    </source>
</evidence>
<dbReference type="InterPro" id="IPR020004">
    <property type="entry name" value="UDP-GlcNAc_Epase"/>
</dbReference>
<evidence type="ECO:0000313" key="3">
    <source>
        <dbReference type="Proteomes" id="UP000321814"/>
    </source>
</evidence>
<dbReference type="AlphaFoldDB" id="A0A5C8LSU3"/>
<dbReference type="PANTHER" id="PTHR43174:SF3">
    <property type="entry name" value="UDP-N-ACETYLGLUCOSAMINE 2-EPIMERASE"/>
    <property type="match status" value="1"/>
</dbReference>
<comment type="caution">
    <text evidence="2">The sequence shown here is derived from an EMBL/GenBank/DDBJ whole genome shotgun (WGS) entry which is preliminary data.</text>
</comment>
<proteinExistence type="predicted"/>
<dbReference type="Gene3D" id="3.40.50.2000">
    <property type="entry name" value="Glycogen Phosphorylase B"/>
    <property type="match status" value="2"/>
</dbReference>
<keyword evidence="2" id="KW-0378">Hydrolase</keyword>
<keyword evidence="2" id="KW-0326">Glycosidase</keyword>
<keyword evidence="3" id="KW-1185">Reference proteome</keyword>
<dbReference type="GO" id="GO:0006047">
    <property type="term" value="P:UDP-N-acetylglucosamine metabolic process"/>
    <property type="evidence" value="ECO:0007669"/>
    <property type="project" value="InterPro"/>
</dbReference>
<dbReference type="GO" id="GO:0004553">
    <property type="term" value="F:hydrolase activity, hydrolyzing O-glycosyl compounds"/>
    <property type="evidence" value="ECO:0007669"/>
    <property type="project" value="InterPro"/>
</dbReference>
<name>A0A5C8LSU3_9GAMM</name>
<dbReference type="InterPro" id="IPR003331">
    <property type="entry name" value="UDP_GlcNAc_Epimerase_2_dom"/>
</dbReference>
<dbReference type="SUPFAM" id="SSF53756">
    <property type="entry name" value="UDP-Glycosyltransferase/glycogen phosphorylase"/>
    <property type="match status" value="1"/>
</dbReference>
<dbReference type="NCBIfam" id="TIGR03568">
    <property type="entry name" value="NeuC_NnaA"/>
    <property type="match status" value="1"/>
</dbReference>
<dbReference type="CDD" id="cd03786">
    <property type="entry name" value="GTB_UDP-GlcNAc_2-Epimerase"/>
    <property type="match status" value="1"/>
</dbReference>
<accession>A0A5C8LSU3</accession>
<dbReference type="RefSeq" id="WP_147904351.1">
    <property type="nucleotide sequence ID" value="NZ_BAAAGC010000010.1"/>
</dbReference>
<dbReference type="Proteomes" id="UP000321814">
    <property type="component" value="Unassembled WGS sequence"/>
</dbReference>
<dbReference type="OrthoDB" id="9803238at2"/>
<reference evidence="2 3" key="1">
    <citation type="submission" date="2019-08" db="EMBL/GenBank/DDBJ databases">
        <title>Draft genome analysis of Rheinheimera tangshanensis isolated from the roots of fresh rice plants (Oryza sativa).</title>
        <authorList>
            <person name="Yu Q."/>
            <person name="Qi Y."/>
            <person name="Zhang H."/>
            <person name="Pu J."/>
        </authorList>
    </citation>
    <scope>NUCLEOTIDE SEQUENCE [LARGE SCALE GENOMIC DNA]</scope>
    <source>
        <strain evidence="2 3">JA3-B52</strain>
    </source>
</reference>
<organism evidence="2 3">
    <name type="scientific">Rheinheimera tangshanensis</name>
    <dbReference type="NCBI Taxonomy" id="400153"/>
    <lineage>
        <taxon>Bacteria</taxon>
        <taxon>Pseudomonadati</taxon>
        <taxon>Pseudomonadota</taxon>
        <taxon>Gammaproteobacteria</taxon>
        <taxon>Chromatiales</taxon>
        <taxon>Chromatiaceae</taxon>
        <taxon>Rheinheimera</taxon>
    </lineage>
</organism>
<gene>
    <name evidence="2" type="primary">neuC</name>
    <name evidence="2" type="ORF">FU839_10725</name>
</gene>
<dbReference type="EC" id="3.2.1.183" evidence="2"/>
<dbReference type="PANTHER" id="PTHR43174">
    <property type="entry name" value="UDP-N-ACETYLGLUCOSAMINE 2-EPIMERASE"/>
    <property type="match status" value="1"/>
</dbReference>
<dbReference type="EMBL" id="VRLR01000006">
    <property type="protein sequence ID" value="TXK80431.1"/>
    <property type="molecule type" value="Genomic_DNA"/>
</dbReference>
<evidence type="ECO:0000259" key="1">
    <source>
        <dbReference type="Pfam" id="PF02350"/>
    </source>
</evidence>
<dbReference type="InterPro" id="IPR029767">
    <property type="entry name" value="WecB-like"/>
</dbReference>